<dbReference type="Gene3D" id="1.20.5.1160">
    <property type="entry name" value="Vasodilator-stimulated phosphoprotein"/>
    <property type="match status" value="1"/>
</dbReference>
<reference evidence="6" key="3">
    <citation type="submission" date="2015-06" db="UniProtKB">
        <authorList>
            <consortium name="EnsemblMetazoa"/>
        </authorList>
    </citation>
    <scope>IDENTIFICATION</scope>
</reference>
<accession>T1F7E5</accession>
<evidence type="ECO:0000313" key="7">
    <source>
        <dbReference type="Proteomes" id="UP000015101"/>
    </source>
</evidence>
<keyword evidence="7" id="KW-1185">Reference proteome</keyword>
<name>T1F7E5_HELRO</name>
<dbReference type="GO" id="GO:0005882">
    <property type="term" value="C:intermediate filament"/>
    <property type="evidence" value="ECO:0007669"/>
    <property type="project" value="UniProtKB-KW"/>
</dbReference>
<sequence length="162" mass="18654">MANTNFDVDSFNFGRIIRSNIQPRNVVIQRSTGLGAPPGVLIERSSRYASSVTAPILGAAGIGVNEIKFTRDKEKKDMQDLNERFASYIEKVRFLEAQNRKLGDELERLKLKWGKETNNIKLMYQTELDEAKKLLDDSDRERQKLQVRVSALEEQIDILRRK</sequence>
<dbReference type="EMBL" id="KB096676">
    <property type="protein sequence ID" value="ESO03063.1"/>
    <property type="molecule type" value="Genomic_DNA"/>
</dbReference>
<dbReference type="STRING" id="6412.T1F7E5"/>
<organism evidence="6 7">
    <name type="scientific">Helobdella robusta</name>
    <name type="common">Californian leech</name>
    <dbReference type="NCBI Taxonomy" id="6412"/>
    <lineage>
        <taxon>Eukaryota</taxon>
        <taxon>Metazoa</taxon>
        <taxon>Spiralia</taxon>
        <taxon>Lophotrochozoa</taxon>
        <taxon>Annelida</taxon>
        <taxon>Clitellata</taxon>
        <taxon>Hirudinea</taxon>
        <taxon>Rhynchobdellida</taxon>
        <taxon>Glossiphoniidae</taxon>
        <taxon>Helobdella</taxon>
    </lineage>
</organism>
<dbReference type="KEGG" id="hro:HELRODRAFT_173941"/>
<dbReference type="SUPFAM" id="SSF64593">
    <property type="entry name" value="Intermediate filament protein, coiled coil region"/>
    <property type="match status" value="1"/>
</dbReference>
<evidence type="ECO:0000256" key="3">
    <source>
        <dbReference type="SAM" id="Coils"/>
    </source>
</evidence>
<feature type="coiled-coil region" evidence="3">
    <location>
        <begin position="64"/>
        <end position="162"/>
    </location>
</feature>
<dbReference type="EnsemblMetazoa" id="HelroT173941">
    <property type="protein sequence ID" value="HelroP173941"/>
    <property type="gene ID" value="HelroG173941"/>
</dbReference>
<dbReference type="Proteomes" id="UP000015101">
    <property type="component" value="Unassembled WGS sequence"/>
</dbReference>
<dbReference type="PANTHER" id="PTHR45721:SF12">
    <property type="entry name" value="INTERMEDIATE FILAMENT PROTEIN IFA-1"/>
    <property type="match status" value="1"/>
</dbReference>
<dbReference type="OMA" id="NIHRSNI"/>
<dbReference type="OrthoDB" id="2441647at2759"/>
<evidence type="ECO:0000256" key="2">
    <source>
        <dbReference type="ARBA" id="ARBA00023054"/>
    </source>
</evidence>
<keyword evidence="2 3" id="KW-0175">Coiled coil</keyword>
<dbReference type="InParanoid" id="T1F7E5"/>
<dbReference type="AlphaFoldDB" id="T1F7E5"/>
<protein>
    <recommendedName>
        <fullName evidence="4">IF rod domain-containing protein</fullName>
    </recommendedName>
</protein>
<feature type="domain" description="IF rod" evidence="4">
    <location>
        <begin position="74"/>
        <end position="162"/>
    </location>
</feature>
<dbReference type="RefSeq" id="XP_009018756.1">
    <property type="nucleotide sequence ID" value="XM_009020508.1"/>
</dbReference>
<dbReference type="GeneID" id="20204744"/>
<dbReference type="EMBL" id="AMQM01004763">
    <property type="status" value="NOT_ANNOTATED_CDS"/>
    <property type="molecule type" value="Genomic_DNA"/>
</dbReference>
<dbReference type="CTD" id="20204744"/>
<dbReference type="Pfam" id="PF00038">
    <property type="entry name" value="Filament"/>
    <property type="match status" value="1"/>
</dbReference>
<proteinExistence type="predicted"/>
<evidence type="ECO:0000313" key="6">
    <source>
        <dbReference type="EnsemblMetazoa" id="HelroP173941"/>
    </source>
</evidence>
<keyword evidence="1" id="KW-0403">Intermediate filament</keyword>
<dbReference type="PANTHER" id="PTHR45721">
    <property type="entry name" value="LAMIN DM0-RELATED"/>
    <property type="match status" value="1"/>
</dbReference>
<dbReference type="PROSITE" id="PS51842">
    <property type="entry name" value="IF_ROD_2"/>
    <property type="match status" value="1"/>
</dbReference>
<reference evidence="5 7" key="2">
    <citation type="journal article" date="2013" name="Nature">
        <title>Insights into bilaterian evolution from three spiralian genomes.</title>
        <authorList>
            <person name="Simakov O."/>
            <person name="Marletaz F."/>
            <person name="Cho S.J."/>
            <person name="Edsinger-Gonzales E."/>
            <person name="Havlak P."/>
            <person name="Hellsten U."/>
            <person name="Kuo D.H."/>
            <person name="Larsson T."/>
            <person name="Lv J."/>
            <person name="Arendt D."/>
            <person name="Savage R."/>
            <person name="Osoegawa K."/>
            <person name="de Jong P."/>
            <person name="Grimwood J."/>
            <person name="Chapman J.A."/>
            <person name="Shapiro H."/>
            <person name="Aerts A."/>
            <person name="Otillar R.P."/>
            <person name="Terry A.Y."/>
            <person name="Boore J.L."/>
            <person name="Grigoriev I.V."/>
            <person name="Lindberg D.R."/>
            <person name="Seaver E.C."/>
            <person name="Weisblat D.A."/>
            <person name="Putnam N.H."/>
            <person name="Rokhsar D.S."/>
        </authorList>
    </citation>
    <scope>NUCLEOTIDE SEQUENCE</scope>
</reference>
<evidence type="ECO:0000256" key="1">
    <source>
        <dbReference type="ARBA" id="ARBA00022754"/>
    </source>
</evidence>
<reference evidence="7" key="1">
    <citation type="submission" date="2012-12" db="EMBL/GenBank/DDBJ databases">
        <authorList>
            <person name="Hellsten U."/>
            <person name="Grimwood J."/>
            <person name="Chapman J.A."/>
            <person name="Shapiro H."/>
            <person name="Aerts A."/>
            <person name="Otillar R.P."/>
            <person name="Terry A.Y."/>
            <person name="Boore J.L."/>
            <person name="Simakov O."/>
            <person name="Marletaz F."/>
            <person name="Cho S.-J."/>
            <person name="Edsinger-Gonzales E."/>
            <person name="Havlak P."/>
            <person name="Kuo D.-H."/>
            <person name="Larsson T."/>
            <person name="Lv J."/>
            <person name="Arendt D."/>
            <person name="Savage R."/>
            <person name="Osoegawa K."/>
            <person name="de Jong P."/>
            <person name="Lindberg D.R."/>
            <person name="Seaver E.C."/>
            <person name="Weisblat D.A."/>
            <person name="Putnam N.H."/>
            <person name="Grigoriev I.V."/>
            <person name="Rokhsar D.S."/>
        </authorList>
    </citation>
    <scope>NUCLEOTIDE SEQUENCE</scope>
</reference>
<evidence type="ECO:0000259" key="4">
    <source>
        <dbReference type="PROSITE" id="PS51842"/>
    </source>
</evidence>
<evidence type="ECO:0000313" key="5">
    <source>
        <dbReference type="EMBL" id="ESO03063.1"/>
    </source>
</evidence>
<dbReference type="eggNOG" id="KOG0977">
    <property type="taxonomic scope" value="Eukaryota"/>
</dbReference>
<gene>
    <name evidence="6" type="primary">20204744</name>
    <name evidence="5" type="ORF">HELRODRAFT_173941</name>
</gene>
<dbReference type="InterPro" id="IPR039008">
    <property type="entry name" value="IF_rod_dom"/>
</dbReference>
<dbReference type="HOGENOM" id="CLU_1637251_0_0_1"/>